<evidence type="ECO:0000313" key="2">
    <source>
        <dbReference type="EMBL" id="GMI27947.1"/>
    </source>
</evidence>
<organism evidence="2 3">
    <name type="scientific">Tetraparma gracilis</name>
    <dbReference type="NCBI Taxonomy" id="2962635"/>
    <lineage>
        <taxon>Eukaryota</taxon>
        <taxon>Sar</taxon>
        <taxon>Stramenopiles</taxon>
        <taxon>Ochrophyta</taxon>
        <taxon>Bolidophyceae</taxon>
        <taxon>Parmales</taxon>
        <taxon>Triparmaceae</taxon>
        <taxon>Tetraparma</taxon>
    </lineage>
</organism>
<dbReference type="EMBL" id="BRYB01004247">
    <property type="protein sequence ID" value="GMI27947.1"/>
    <property type="molecule type" value="Genomic_DNA"/>
</dbReference>
<proteinExistence type="predicted"/>
<comment type="caution">
    <text evidence="2">The sequence shown here is derived from an EMBL/GenBank/DDBJ whole genome shotgun (WGS) entry which is preliminary data.</text>
</comment>
<dbReference type="SUPFAM" id="SSF55979">
    <property type="entry name" value="DNA clamp"/>
    <property type="match status" value="1"/>
</dbReference>
<evidence type="ECO:0000256" key="1">
    <source>
        <dbReference type="SAM" id="MobiDB-lite"/>
    </source>
</evidence>
<protein>
    <submittedName>
        <fullName evidence="2">Uncharacterized protein</fullName>
    </submittedName>
</protein>
<dbReference type="PANTHER" id="PTHR15237">
    <property type="entry name" value="DNA REPAIR PROTEIN RAD9"/>
    <property type="match status" value="1"/>
</dbReference>
<accession>A0ABQ6ML80</accession>
<reference evidence="2 3" key="1">
    <citation type="journal article" date="2023" name="Commun. Biol.">
        <title>Genome analysis of Parmales, the sister group of diatoms, reveals the evolutionary specialization of diatoms from phago-mixotrophs to photoautotrophs.</title>
        <authorList>
            <person name="Ban H."/>
            <person name="Sato S."/>
            <person name="Yoshikawa S."/>
            <person name="Yamada K."/>
            <person name="Nakamura Y."/>
            <person name="Ichinomiya M."/>
            <person name="Sato N."/>
            <person name="Blanc-Mathieu R."/>
            <person name="Endo H."/>
            <person name="Kuwata A."/>
            <person name="Ogata H."/>
        </authorList>
    </citation>
    <scope>NUCLEOTIDE SEQUENCE [LARGE SCALE GENOMIC DNA]</scope>
</reference>
<evidence type="ECO:0000313" key="3">
    <source>
        <dbReference type="Proteomes" id="UP001165060"/>
    </source>
</evidence>
<feature type="compositionally biased region" description="Basic and acidic residues" evidence="1">
    <location>
        <begin position="237"/>
        <end position="246"/>
    </location>
</feature>
<feature type="region of interest" description="Disordered" evidence="1">
    <location>
        <begin position="237"/>
        <end position="261"/>
    </location>
</feature>
<gene>
    <name evidence="2" type="ORF">TeGR_g5795</name>
</gene>
<feature type="region of interest" description="Disordered" evidence="1">
    <location>
        <begin position="107"/>
        <end position="135"/>
    </location>
</feature>
<dbReference type="Pfam" id="PF04139">
    <property type="entry name" value="Rad9"/>
    <property type="match status" value="1"/>
</dbReference>
<dbReference type="PANTHER" id="PTHR15237:SF0">
    <property type="entry name" value="CELL CYCLE CHECKPOINT CONTROL PROTEIN"/>
    <property type="match status" value="1"/>
</dbReference>
<name>A0ABQ6ML80_9STRA</name>
<keyword evidence="3" id="KW-1185">Reference proteome</keyword>
<feature type="non-terminal residue" evidence="2">
    <location>
        <position position="272"/>
    </location>
</feature>
<dbReference type="Gene3D" id="3.70.10.10">
    <property type="match status" value="1"/>
</dbReference>
<sequence length="272" mass="28390">MDCTLMSHRLRSFTAAVALLSRCGRDLVLSSSASALTLSTVSPSNTAFLKVTFTRGFFHEFGPAHAKPRAGGGGEEGGEAPTFVCRCSLRACHSILRTARSGVHSLRLHSEGGGGGGTDSGTDDDAGAGEAGPRVGERRELTFEYNCLEKIQVVHRLAVSDLSAATYVPIDFGAGSGLACRVGDLASLTSHFGERGDVCMSFDAEAVTVSSVAKSAADDAAGVSTKASLAVGEFESYEFRTDRGDESGDEEDGPPGDVNEKAELVFSLRELK</sequence>
<dbReference type="InterPro" id="IPR007268">
    <property type="entry name" value="Rad9/Ddc1"/>
</dbReference>
<dbReference type="Proteomes" id="UP001165060">
    <property type="component" value="Unassembled WGS sequence"/>
</dbReference>
<dbReference type="InterPro" id="IPR046938">
    <property type="entry name" value="DNA_clamp_sf"/>
</dbReference>